<dbReference type="Proteomes" id="UP000041254">
    <property type="component" value="Unassembled WGS sequence"/>
</dbReference>
<gene>
    <name evidence="2" type="ORF">Vbra_23241</name>
</gene>
<sequence length="193" mass="21158">MARSFAAIALALLSASIHLPGISAHTFILCNNCPLTFSPLMIIRVFPQSFDSPECRFGFLPETPSVARGQCATIQDVDHIGGFHTWVAFARRRDQGIVRWTGDAPIDCFGSSFNGIRERSGADQTRITLFCPGGRPIGVSEPVPRHGNDTTFDNLPVVQFDELNSTELLHVFEAAFEEPDEAENGSGRNLLRP</sequence>
<organism evidence="2 3">
    <name type="scientific">Vitrella brassicaformis (strain CCMP3155)</name>
    <dbReference type="NCBI Taxonomy" id="1169540"/>
    <lineage>
        <taxon>Eukaryota</taxon>
        <taxon>Sar</taxon>
        <taxon>Alveolata</taxon>
        <taxon>Colpodellida</taxon>
        <taxon>Vitrellaceae</taxon>
        <taxon>Vitrella</taxon>
    </lineage>
</organism>
<evidence type="ECO:0000313" key="2">
    <source>
        <dbReference type="EMBL" id="CEM32027.1"/>
    </source>
</evidence>
<feature type="signal peptide" evidence="1">
    <location>
        <begin position="1"/>
        <end position="24"/>
    </location>
</feature>
<protein>
    <submittedName>
        <fullName evidence="2">Uncharacterized protein</fullName>
    </submittedName>
</protein>
<accession>A0A0G4GPC6</accession>
<dbReference type="VEuPathDB" id="CryptoDB:Vbra_23241"/>
<name>A0A0G4GPC6_VITBC</name>
<keyword evidence="3" id="KW-1185">Reference proteome</keyword>
<dbReference type="EMBL" id="CDMY01000742">
    <property type="protein sequence ID" value="CEM32027.1"/>
    <property type="molecule type" value="Genomic_DNA"/>
</dbReference>
<evidence type="ECO:0000313" key="3">
    <source>
        <dbReference type="Proteomes" id="UP000041254"/>
    </source>
</evidence>
<dbReference type="AlphaFoldDB" id="A0A0G4GPC6"/>
<dbReference type="InParanoid" id="A0A0G4GPC6"/>
<proteinExistence type="predicted"/>
<evidence type="ECO:0000256" key="1">
    <source>
        <dbReference type="SAM" id="SignalP"/>
    </source>
</evidence>
<keyword evidence="1" id="KW-0732">Signal</keyword>
<reference evidence="2 3" key="1">
    <citation type="submission" date="2014-11" db="EMBL/GenBank/DDBJ databases">
        <authorList>
            <person name="Zhu J."/>
            <person name="Qi W."/>
            <person name="Song R."/>
        </authorList>
    </citation>
    <scope>NUCLEOTIDE SEQUENCE [LARGE SCALE GENOMIC DNA]</scope>
</reference>
<feature type="chain" id="PRO_5005190783" evidence="1">
    <location>
        <begin position="25"/>
        <end position="193"/>
    </location>
</feature>